<dbReference type="PANTHER" id="PTHR43280">
    <property type="entry name" value="ARAC-FAMILY TRANSCRIPTIONAL REGULATOR"/>
    <property type="match status" value="1"/>
</dbReference>
<evidence type="ECO:0000256" key="4">
    <source>
        <dbReference type="SAM" id="MobiDB-lite"/>
    </source>
</evidence>
<dbReference type="SUPFAM" id="SSF48452">
    <property type="entry name" value="TPR-like"/>
    <property type="match status" value="1"/>
</dbReference>
<protein>
    <submittedName>
        <fullName evidence="7">Helix-turn-helix domain-containing protein</fullName>
    </submittedName>
</protein>
<dbReference type="InterPro" id="IPR009057">
    <property type="entry name" value="Homeodomain-like_sf"/>
</dbReference>
<dbReference type="Gene3D" id="1.10.10.60">
    <property type="entry name" value="Homeodomain-like"/>
    <property type="match status" value="1"/>
</dbReference>
<feature type="region of interest" description="Disordered" evidence="4">
    <location>
        <begin position="380"/>
        <end position="403"/>
    </location>
</feature>
<evidence type="ECO:0000256" key="5">
    <source>
        <dbReference type="SAM" id="Phobius"/>
    </source>
</evidence>
<accession>A0ABW2LVX1</accession>
<dbReference type="InterPro" id="IPR011990">
    <property type="entry name" value="TPR-like_helical_dom_sf"/>
</dbReference>
<dbReference type="PROSITE" id="PS01124">
    <property type="entry name" value="HTH_ARAC_FAMILY_2"/>
    <property type="match status" value="1"/>
</dbReference>
<gene>
    <name evidence="7" type="ORF">ACFQO9_01290</name>
</gene>
<evidence type="ECO:0000259" key="6">
    <source>
        <dbReference type="PROSITE" id="PS01124"/>
    </source>
</evidence>
<organism evidence="7 8">
    <name type="scientific">Chryseobacterium zhengzhouense</name>
    <dbReference type="NCBI Taxonomy" id="1636086"/>
    <lineage>
        <taxon>Bacteria</taxon>
        <taxon>Pseudomonadati</taxon>
        <taxon>Bacteroidota</taxon>
        <taxon>Flavobacteriia</taxon>
        <taxon>Flavobacteriales</taxon>
        <taxon>Weeksellaceae</taxon>
        <taxon>Chryseobacterium group</taxon>
        <taxon>Chryseobacterium</taxon>
    </lineage>
</organism>
<dbReference type="RefSeq" id="WP_378172199.1">
    <property type="nucleotide sequence ID" value="NZ_JBHTCR010000001.1"/>
</dbReference>
<keyword evidence="1" id="KW-0805">Transcription regulation</keyword>
<evidence type="ECO:0000256" key="2">
    <source>
        <dbReference type="ARBA" id="ARBA00023125"/>
    </source>
</evidence>
<evidence type="ECO:0000313" key="8">
    <source>
        <dbReference type="Proteomes" id="UP001596550"/>
    </source>
</evidence>
<dbReference type="SUPFAM" id="SSF46689">
    <property type="entry name" value="Homeodomain-like"/>
    <property type="match status" value="1"/>
</dbReference>
<dbReference type="InterPro" id="IPR018060">
    <property type="entry name" value="HTH_AraC"/>
</dbReference>
<reference evidence="8" key="1">
    <citation type="journal article" date="2019" name="Int. J. Syst. Evol. Microbiol.">
        <title>The Global Catalogue of Microorganisms (GCM) 10K type strain sequencing project: providing services to taxonomists for standard genome sequencing and annotation.</title>
        <authorList>
            <consortium name="The Broad Institute Genomics Platform"/>
            <consortium name="The Broad Institute Genome Sequencing Center for Infectious Disease"/>
            <person name="Wu L."/>
            <person name="Ma J."/>
        </authorList>
    </citation>
    <scope>NUCLEOTIDE SEQUENCE [LARGE SCALE GENOMIC DNA]</scope>
    <source>
        <strain evidence="8">CCUG 54781</strain>
    </source>
</reference>
<feature type="domain" description="HTH araC/xylS-type" evidence="6">
    <location>
        <begin position="412"/>
        <end position="520"/>
    </location>
</feature>
<feature type="transmembrane region" description="Helical" evidence="5">
    <location>
        <begin position="335"/>
        <end position="355"/>
    </location>
</feature>
<feature type="compositionally biased region" description="Basic and acidic residues" evidence="4">
    <location>
        <begin position="380"/>
        <end position="397"/>
    </location>
</feature>
<dbReference type="SMART" id="SM00342">
    <property type="entry name" value="HTH_ARAC"/>
    <property type="match status" value="1"/>
</dbReference>
<keyword evidence="5" id="KW-0472">Membrane</keyword>
<dbReference type="Gene3D" id="1.25.40.10">
    <property type="entry name" value="Tetratricopeptide repeat domain"/>
    <property type="match status" value="2"/>
</dbReference>
<keyword evidence="2" id="KW-0238">DNA-binding</keyword>
<keyword evidence="8" id="KW-1185">Reference proteome</keyword>
<keyword evidence="5" id="KW-0812">Transmembrane</keyword>
<dbReference type="Pfam" id="PF12833">
    <property type="entry name" value="HTH_18"/>
    <property type="match status" value="1"/>
</dbReference>
<evidence type="ECO:0000256" key="1">
    <source>
        <dbReference type="ARBA" id="ARBA00023015"/>
    </source>
</evidence>
<proteinExistence type="predicted"/>
<keyword evidence="3" id="KW-0804">Transcription</keyword>
<evidence type="ECO:0000256" key="3">
    <source>
        <dbReference type="ARBA" id="ARBA00023163"/>
    </source>
</evidence>
<comment type="caution">
    <text evidence="7">The sequence shown here is derived from an EMBL/GenBank/DDBJ whole genome shotgun (WGS) entry which is preliminary data.</text>
</comment>
<dbReference type="PANTHER" id="PTHR43280:SF34">
    <property type="entry name" value="ARAC-FAMILY TRANSCRIPTIONAL REGULATOR"/>
    <property type="match status" value="1"/>
</dbReference>
<evidence type="ECO:0000313" key="7">
    <source>
        <dbReference type="EMBL" id="MFC7345349.1"/>
    </source>
</evidence>
<name>A0ABW2LVX1_9FLAO</name>
<keyword evidence="5" id="KW-1133">Transmembrane helix</keyword>
<sequence length="526" mass="60971">MLRKNLLKLSSFTIVLIICCKLQGQNLENYNKIYNKTYLETSQNDFSKALFIADSLFQTSKTPKFQTKSLMLSATLHQQSGNIKKAVDYAQKAEKIAVDSDDFLWQSKIYGFLSSQYRNLGLYIQSKNYIDKSESIIKKLDSKLYADNMMGFIMQEKAYYEIQFKNYKKALSYIQKSQNYFNSAGNKEIFITANNKQLEGLCYLKLRNFTKALNSYKDAETALEDMPDNFLKGLIFNGTAQVYIETKNLNLAKKYLDKAESISDQSNYINLKNEIYTTSQQYYMATQNIKKLTEVTKKHDSTSQKISDSTTSFINTEYVDLKNKLEEKKSLGKNLIIIFFIVLAVIILIIIGIFYRNHKLVLNNLNNDLREVKKNYSELQNNKKTESNLTKSEKDSEGETEQQSIMTEATEQKLLAKLEKFENSVLFTKNTVSLPYLAAYCGTNTKYLSYIINNFKHKDFNNYINELRINYIIEKIKTESKYQKYKISSLAEEAGFSSQSKFTVAFKKITNMSPSHFLQTLKDREI</sequence>
<dbReference type="Proteomes" id="UP001596550">
    <property type="component" value="Unassembled WGS sequence"/>
</dbReference>
<dbReference type="EMBL" id="JBHTCR010000001">
    <property type="protein sequence ID" value="MFC7345349.1"/>
    <property type="molecule type" value="Genomic_DNA"/>
</dbReference>